<keyword evidence="4" id="KW-0832">Ubl conjugation</keyword>
<dbReference type="InterPro" id="IPR016197">
    <property type="entry name" value="Chromo-like_dom_sf"/>
</dbReference>
<feature type="compositionally biased region" description="Basic and acidic residues" evidence="10">
    <location>
        <begin position="899"/>
        <end position="911"/>
    </location>
</feature>
<evidence type="ECO:0000313" key="13">
    <source>
        <dbReference type="Proteomes" id="UP000472269"/>
    </source>
</evidence>
<feature type="compositionally biased region" description="Low complexity" evidence="10">
    <location>
        <begin position="1205"/>
        <end position="1226"/>
    </location>
</feature>
<keyword evidence="5" id="KW-0156">Chromatin regulator</keyword>
<dbReference type="FunFam" id="2.30.30.140:FF:000012">
    <property type="entry name" value="AT-rich interactive domain-containing protein 4A"/>
    <property type="match status" value="1"/>
</dbReference>
<evidence type="ECO:0000256" key="1">
    <source>
        <dbReference type="ARBA" id="ARBA00004123"/>
    </source>
</evidence>
<feature type="compositionally biased region" description="Basic and acidic residues" evidence="10">
    <location>
        <begin position="945"/>
        <end position="960"/>
    </location>
</feature>
<feature type="compositionally biased region" description="Acidic residues" evidence="10">
    <location>
        <begin position="1001"/>
        <end position="1013"/>
    </location>
</feature>
<proteinExistence type="predicted"/>
<dbReference type="SMART" id="SM01014">
    <property type="entry name" value="ARID"/>
    <property type="match status" value="1"/>
</dbReference>
<dbReference type="InterPro" id="IPR036431">
    <property type="entry name" value="ARID_dom_sf"/>
</dbReference>
<dbReference type="InterPro" id="IPR047473">
    <property type="entry name" value="CBD_RBP1-like"/>
</dbReference>
<reference evidence="12" key="1">
    <citation type="submission" date="2025-08" db="UniProtKB">
        <authorList>
            <consortium name="Ensembl"/>
        </authorList>
    </citation>
    <scope>IDENTIFICATION</scope>
</reference>
<feature type="compositionally biased region" description="Basic residues" evidence="10">
    <location>
        <begin position="593"/>
        <end position="602"/>
    </location>
</feature>
<feature type="compositionally biased region" description="Acidic residues" evidence="10">
    <location>
        <begin position="151"/>
        <end position="165"/>
    </location>
</feature>
<sequence>LKAADEPAYLTVGTDVSAKYRGAFCEAKIKTVKRLVKVKVVLKGDNSTQLVQDDQVKGPLRVGAMVETKMPDGSFQEAVISKLTDASWYTVVFDDGDERTLRRTSLCLKGERHFAESETLDQLPLTNPEHFGTPVIGKKSNRGRRSSLPVTEDEKEEESSEEEDEDKRRLNDELLGKVVSVTCNSEKADWYPALVVSPSCNDDVTVKKDQCLVRSFADSKFYSVARKDIKELDVQNLPKSESSPKKDTFTFLKIVPFYDPEEELDPEERDNFLQQLYKFMEDRGTPINKPPVLGYKDLNLFKLFRLVYQQGGCDNIESGAVWKQIYMDLGIPILNSAASYNVKTAYRKYLYGFEEYCRSANIQFRTIHHNEPKVVEDIQKHVEPMEESVKEEQKMPPTEVKKEAEENYSSSESEKEEIELRSPRGRRRLARDATPAKKDSEEDKTQDKLKDSNKENKDIEETPEHAEKKENETPLGKKSTPKQKEKKIKKQEDSDKESDEEEERQREREEIENKGESEGEEDEEDAEPCLTGTKVKVKYGRGKTQKIYEASIKSTEIDDGEVLYLVHYYGWNVRYDEWVKADRIIWPVDKGGPKRKQKKKTKNKEDGEKDEKKDEEKQKSKRGRPPLKSTLPSNTSCSLPKTPNSEGKSGARSARNNLSDSSPLPNGTEDSGSSDSEADESSEKNLNEEFSPETSELEKSEKLHDEKLDEENPKIPHALKENDRTQVQPLETLKLEVEEGEQIVQIFGNKTEPTEEIKREAEKSPKGKGRRSKTKDPSLENAKISPGSQEEVANESLAEPERLDMSSLDCKEISNTTESETEPSTKDKKLLKRKTLEQASPEKRNRRESEMEVPNIVSEERTNECTGAEECRGLNAEEALRTENEEMPSLVAESVQHGQELRNENFEHPSEENENVPLKDEDDAMPQIGPETLLCHEVDLDDLDEKEKSSSEDTLSEKPDPNASTSNPSALPPAVQSSFSVASPLALSQDESRSVKSESDMTIEVDSVAEESQEGLCESESANGFEASTTSSNCSIAVQEREVGEKGQKRPSDSNSGTLAKKQKRTPKRTSAAAKNEKNGTGQSSDSEDLPVLDSSSKCTPVKHVNASKPQKISRSPARVISPHIKDGEKDKHREKHHHQNASPRVYKWSFQLNELDNMSSTERISFLQEKLQEIRKYYMSLKSEVATIDRRRKRLKKKDREVSHTGASMSSASSDTGMSPSSSSPPQNVLAVECR</sequence>
<evidence type="ECO:0000256" key="9">
    <source>
        <dbReference type="ARBA" id="ARBA00023242"/>
    </source>
</evidence>
<gene>
    <name evidence="12" type="primary">ARID4A</name>
</gene>
<reference evidence="12" key="2">
    <citation type="submission" date="2025-09" db="UniProtKB">
        <authorList>
            <consortium name="Ensembl"/>
        </authorList>
    </citation>
    <scope>IDENTIFICATION</scope>
</reference>
<keyword evidence="3" id="KW-0597">Phosphoprotein</keyword>
<name>A0A663LVH4_ATHCN</name>
<keyword evidence="8" id="KW-0804">Transcription</keyword>
<feature type="compositionally biased region" description="Basic and acidic residues" evidence="10">
    <location>
        <begin position="503"/>
        <end position="517"/>
    </location>
</feature>
<dbReference type="Gene3D" id="1.10.150.60">
    <property type="entry name" value="ARID DNA-binding domain"/>
    <property type="match status" value="1"/>
</dbReference>
<feature type="compositionally biased region" description="Basic and acidic residues" evidence="10">
    <location>
        <begin position="990"/>
        <end position="999"/>
    </location>
</feature>
<evidence type="ECO:0000256" key="4">
    <source>
        <dbReference type="ARBA" id="ARBA00022843"/>
    </source>
</evidence>
<feature type="compositionally biased region" description="Basic and acidic residues" evidence="10">
    <location>
        <begin position="383"/>
        <end position="405"/>
    </location>
</feature>
<dbReference type="CDD" id="cd20459">
    <property type="entry name" value="Tudor_ARID4A_rpt1"/>
    <property type="match status" value="1"/>
</dbReference>
<accession>A0A663LVH4</accession>
<dbReference type="GO" id="GO:0005634">
    <property type="term" value="C:nucleus"/>
    <property type="evidence" value="ECO:0007669"/>
    <property type="project" value="UniProtKB-SubCell"/>
</dbReference>
<feature type="compositionally biased region" description="Polar residues" evidence="10">
    <location>
        <begin position="654"/>
        <end position="665"/>
    </location>
</feature>
<dbReference type="FunFam" id="1.10.150.60:FF:000003">
    <property type="entry name" value="AT-rich interactive domain-containing protein 4B"/>
    <property type="match status" value="1"/>
</dbReference>
<evidence type="ECO:0000313" key="12">
    <source>
        <dbReference type="Ensembl" id="ENSACUP00000003526.1"/>
    </source>
</evidence>
<dbReference type="InterPro" id="IPR025995">
    <property type="entry name" value="Tudor-knot"/>
</dbReference>
<keyword evidence="9" id="KW-0539">Nucleus</keyword>
<evidence type="ECO:0000256" key="8">
    <source>
        <dbReference type="ARBA" id="ARBA00023163"/>
    </source>
</evidence>
<feature type="compositionally biased region" description="Basic and acidic residues" evidence="10">
    <location>
        <begin position="752"/>
        <end position="765"/>
    </location>
</feature>
<feature type="compositionally biased region" description="Acidic residues" evidence="10">
    <location>
        <begin position="518"/>
        <end position="527"/>
    </location>
</feature>
<dbReference type="InterPro" id="IPR002999">
    <property type="entry name" value="Tudor"/>
</dbReference>
<dbReference type="FunFam" id="2.30.30.140:FF:000009">
    <property type="entry name" value="AT-rich interactive domain-containing protein 4B"/>
    <property type="match status" value="1"/>
</dbReference>
<dbReference type="SMART" id="SM00298">
    <property type="entry name" value="CHROMO"/>
    <property type="match status" value="1"/>
</dbReference>
<feature type="compositionally biased region" description="Basic and acidic residues" evidence="10">
    <location>
        <begin position="603"/>
        <end position="618"/>
    </location>
</feature>
<feature type="compositionally biased region" description="Basic and acidic residues" evidence="10">
    <location>
        <begin position="430"/>
        <end position="472"/>
    </location>
</feature>
<dbReference type="OMA" id="ENPKIAH"/>
<evidence type="ECO:0000256" key="3">
    <source>
        <dbReference type="ARBA" id="ARBA00022553"/>
    </source>
</evidence>
<dbReference type="CDD" id="cd16882">
    <property type="entry name" value="ARID_ARID4A"/>
    <property type="match status" value="1"/>
</dbReference>
<dbReference type="Proteomes" id="UP000472269">
    <property type="component" value="Unplaced"/>
</dbReference>
<dbReference type="InterPro" id="IPR047472">
    <property type="entry name" value="Tudor_ARID4A_rpt1"/>
</dbReference>
<dbReference type="Ensembl" id="ENSACUT00000003753.1">
    <property type="protein sequence ID" value="ENSACUP00000003526.1"/>
    <property type="gene ID" value="ENSACUG00000002288.1"/>
</dbReference>
<protein>
    <submittedName>
        <fullName evidence="12">AT-rich interaction domain 4A</fullName>
    </submittedName>
</protein>
<dbReference type="CDD" id="cd20461">
    <property type="entry name" value="Tudor_ARID4A_rpt2"/>
    <property type="match status" value="1"/>
</dbReference>
<dbReference type="PANTHER" id="PTHR13964:SF26">
    <property type="entry name" value="AT-RICH INTERACTIVE DOMAIN-CONTAINING PROTEIN 4A"/>
    <property type="match status" value="1"/>
</dbReference>
<dbReference type="PROSITE" id="PS51011">
    <property type="entry name" value="ARID"/>
    <property type="match status" value="1"/>
</dbReference>
<feature type="region of interest" description="Disordered" evidence="10">
    <location>
        <begin position="1190"/>
        <end position="1236"/>
    </location>
</feature>
<dbReference type="SUPFAM" id="SSF46774">
    <property type="entry name" value="ARID-like"/>
    <property type="match status" value="1"/>
</dbReference>
<dbReference type="Pfam" id="PF01388">
    <property type="entry name" value="ARID"/>
    <property type="match status" value="1"/>
</dbReference>
<dbReference type="SMART" id="SM00501">
    <property type="entry name" value="BRIGHT"/>
    <property type="match status" value="1"/>
</dbReference>
<evidence type="ECO:0000259" key="11">
    <source>
        <dbReference type="PROSITE" id="PS51011"/>
    </source>
</evidence>
<evidence type="ECO:0000256" key="5">
    <source>
        <dbReference type="ARBA" id="ARBA00022853"/>
    </source>
</evidence>
<dbReference type="CDD" id="cd18641">
    <property type="entry name" value="CBD_RBP1_like"/>
    <property type="match status" value="1"/>
</dbReference>
<feature type="region of interest" description="Disordered" evidence="10">
    <location>
        <begin position="124"/>
        <end position="169"/>
    </location>
</feature>
<keyword evidence="7" id="KW-0238">DNA-binding</keyword>
<feature type="region of interest" description="Disordered" evidence="10">
    <location>
        <begin position="585"/>
        <end position="864"/>
    </location>
</feature>
<dbReference type="Pfam" id="PF08169">
    <property type="entry name" value="RBB1NT"/>
    <property type="match status" value="1"/>
</dbReference>
<dbReference type="Pfam" id="PF11717">
    <property type="entry name" value="Tudor-knot"/>
    <property type="match status" value="1"/>
</dbReference>
<feature type="compositionally biased region" description="Basic and acidic residues" evidence="10">
    <location>
        <begin position="799"/>
        <end position="812"/>
    </location>
</feature>
<evidence type="ECO:0000256" key="6">
    <source>
        <dbReference type="ARBA" id="ARBA00023015"/>
    </source>
</evidence>
<feature type="region of interest" description="Disordered" evidence="10">
    <location>
        <begin position="893"/>
        <end position="1145"/>
    </location>
</feature>
<dbReference type="SMART" id="SM00333">
    <property type="entry name" value="TUDOR"/>
    <property type="match status" value="1"/>
</dbReference>
<dbReference type="InterPro" id="IPR012603">
    <property type="entry name" value="ARID4A/B_PWWP"/>
</dbReference>
<feature type="compositionally biased region" description="Basic and acidic residues" evidence="10">
    <location>
        <begin position="823"/>
        <end position="850"/>
    </location>
</feature>
<feature type="region of interest" description="Disordered" evidence="10">
    <location>
        <begin position="383"/>
        <end position="534"/>
    </location>
</feature>
<evidence type="ECO:0000256" key="2">
    <source>
        <dbReference type="ARBA" id="ARBA00022499"/>
    </source>
</evidence>
<evidence type="ECO:0000256" key="7">
    <source>
        <dbReference type="ARBA" id="ARBA00023125"/>
    </source>
</evidence>
<organism evidence="12 13">
    <name type="scientific">Athene cunicularia</name>
    <name type="common">Burrowing owl</name>
    <name type="synonym">Speotyto cunicularia</name>
    <dbReference type="NCBI Taxonomy" id="194338"/>
    <lineage>
        <taxon>Eukaryota</taxon>
        <taxon>Metazoa</taxon>
        <taxon>Chordata</taxon>
        <taxon>Craniata</taxon>
        <taxon>Vertebrata</taxon>
        <taxon>Euteleostomi</taxon>
        <taxon>Archelosauria</taxon>
        <taxon>Archosauria</taxon>
        <taxon>Dinosauria</taxon>
        <taxon>Saurischia</taxon>
        <taxon>Theropoda</taxon>
        <taxon>Coelurosauria</taxon>
        <taxon>Aves</taxon>
        <taxon>Neognathae</taxon>
        <taxon>Neoaves</taxon>
        <taxon>Telluraves</taxon>
        <taxon>Strigiformes</taxon>
        <taxon>Strigidae</taxon>
        <taxon>Athene</taxon>
    </lineage>
</organism>
<dbReference type="SUPFAM" id="SSF63748">
    <property type="entry name" value="Tudor/PWWP/MBT"/>
    <property type="match status" value="1"/>
</dbReference>
<dbReference type="PANTHER" id="PTHR13964">
    <property type="entry name" value="RBP-RELATED"/>
    <property type="match status" value="1"/>
</dbReference>
<dbReference type="AlphaFoldDB" id="A0A663LVH4"/>
<keyword evidence="2" id="KW-1017">Isopeptide bond</keyword>
<dbReference type="InterPro" id="IPR001606">
    <property type="entry name" value="ARID_dom"/>
</dbReference>
<comment type="subcellular location">
    <subcellularLocation>
        <location evidence="1">Nucleus</location>
    </subcellularLocation>
</comment>
<feature type="compositionally biased region" description="Basic and acidic residues" evidence="10">
    <location>
        <begin position="696"/>
        <end position="724"/>
    </location>
</feature>
<feature type="compositionally biased region" description="Basic residues" evidence="10">
    <location>
        <begin position="479"/>
        <end position="489"/>
    </location>
</feature>
<feature type="compositionally biased region" description="Polar residues" evidence="10">
    <location>
        <begin position="962"/>
        <end position="981"/>
    </location>
</feature>
<feature type="domain" description="ARID" evidence="11">
    <location>
        <begin position="266"/>
        <end position="358"/>
    </location>
</feature>
<feature type="compositionally biased region" description="Polar residues" evidence="10">
    <location>
        <begin position="1020"/>
        <end position="1036"/>
    </location>
</feature>
<dbReference type="GO" id="GO:0006357">
    <property type="term" value="P:regulation of transcription by RNA polymerase II"/>
    <property type="evidence" value="ECO:0007669"/>
    <property type="project" value="TreeGrafter"/>
</dbReference>
<dbReference type="InterPro" id="IPR051232">
    <property type="entry name" value="ARID/SWI1_ChromRemod"/>
</dbReference>
<keyword evidence="13" id="KW-1185">Reference proteome</keyword>
<dbReference type="GO" id="GO:0000976">
    <property type="term" value="F:transcription cis-regulatory region binding"/>
    <property type="evidence" value="ECO:0007669"/>
    <property type="project" value="TreeGrafter"/>
</dbReference>
<feature type="compositionally biased region" description="Polar residues" evidence="10">
    <location>
        <begin position="630"/>
        <end position="647"/>
    </location>
</feature>
<dbReference type="InterPro" id="IPR000953">
    <property type="entry name" value="Chromo/chromo_shadow_dom"/>
</dbReference>
<keyword evidence="6" id="KW-0805">Transcription regulation</keyword>
<evidence type="ECO:0000256" key="10">
    <source>
        <dbReference type="SAM" id="MobiDB-lite"/>
    </source>
</evidence>
<feature type="compositionally biased region" description="Basic and acidic residues" evidence="10">
    <location>
        <begin position="1039"/>
        <end position="1052"/>
    </location>
</feature>
<dbReference type="CDD" id="cd05162">
    <property type="entry name" value="PWWP"/>
    <property type="match status" value="1"/>
</dbReference>
<dbReference type="Gene3D" id="2.30.30.140">
    <property type="match status" value="3"/>
</dbReference>
<dbReference type="SUPFAM" id="SSF54160">
    <property type="entry name" value="Chromo domain-like"/>
    <property type="match status" value="1"/>
</dbReference>
<dbReference type="GO" id="GO:0006325">
    <property type="term" value="P:chromatin organization"/>
    <property type="evidence" value="ECO:0007669"/>
    <property type="project" value="UniProtKB-KW"/>
</dbReference>